<dbReference type="Proteomes" id="UP001157418">
    <property type="component" value="Unassembled WGS sequence"/>
</dbReference>
<organism evidence="1 2">
    <name type="scientific">Lactuca virosa</name>
    <dbReference type="NCBI Taxonomy" id="75947"/>
    <lineage>
        <taxon>Eukaryota</taxon>
        <taxon>Viridiplantae</taxon>
        <taxon>Streptophyta</taxon>
        <taxon>Embryophyta</taxon>
        <taxon>Tracheophyta</taxon>
        <taxon>Spermatophyta</taxon>
        <taxon>Magnoliopsida</taxon>
        <taxon>eudicotyledons</taxon>
        <taxon>Gunneridae</taxon>
        <taxon>Pentapetalae</taxon>
        <taxon>asterids</taxon>
        <taxon>campanulids</taxon>
        <taxon>Asterales</taxon>
        <taxon>Asteraceae</taxon>
        <taxon>Cichorioideae</taxon>
        <taxon>Cichorieae</taxon>
        <taxon>Lactucinae</taxon>
        <taxon>Lactuca</taxon>
    </lineage>
</organism>
<dbReference type="AlphaFoldDB" id="A0AAU9PME1"/>
<gene>
    <name evidence="1" type="ORF">LVIROSA_LOCUS36740</name>
</gene>
<proteinExistence type="predicted"/>
<evidence type="ECO:0000313" key="1">
    <source>
        <dbReference type="EMBL" id="CAH1451379.1"/>
    </source>
</evidence>
<reference evidence="1 2" key="1">
    <citation type="submission" date="2022-01" db="EMBL/GenBank/DDBJ databases">
        <authorList>
            <person name="Xiong W."/>
            <person name="Schranz E."/>
        </authorList>
    </citation>
    <scope>NUCLEOTIDE SEQUENCE [LARGE SCALE GENOMIC DNA]</scope>
</reference>
<protein>
    <submittedName>
        <fullName evidence="1">Uncharacterized protein</fullName>
    </submittedName>
</protein>
<sequence>MPKNVSFSPEILKKYENVGFEDFVAYLTTCPLRYDLADIVDSFLPHNVYEFNYTSTYRNDSVIIGTIRDGQHTVSISVNDVRRVLRLLVKDEYLPTPFSEECHIILKN</sequence>
<comment type="caution">
    <text evidence="1">The sequence shown here is derived from an EMBL/GenBank/DDBJ whole genome shotgun (WGS) entry which is preliminary data.</text>
</comment>
<accession>A0AAU9PME1</accession>
<keyword evidence="2" id="KW-1185">Reference proteome</keyword>
<evidence type="ECO:0000313" key="2">
    <source>
        <dbReference type="Proteomes" id="UP001157418"/>
    </source>
</evidence>
<name>A0AAU9PME1_9ASTR</name>
<dbReference type="EMBL" id="CAKMRJ010005745">
    <property type="protein sequence ID" value="CAH1451379.1"/>
    <property type="molecule type" value="Genomic_DNA"/>
</dbReference>